<gene>
    <name evidence="1" type="ORF">PoB_007172700</name>
</gene>
<protein>
    <recommendedName>
        <fullName evidence="3">THAP-type domain-containing protein</fullName>
    </recommendedName>
</protein>
<accession>A0AAV4DLT6</accession>
<dbReference type="Proteomes" id="UP000735302">
    <property type="component" value="Unassembled WGS sequence"/>
</dbReference>
<dbReference type="EMBL" id="BLXT01008021">
    <property type="protein sequence ID" value="GFO45222.1"/>
    <property type="molecule type" value="Genomic_DNA"/>
</dbReference>
<evidence type="ECO:0000313" key="1">
    <source>
        <dbReference type="EMBL" id="GFO45222.1"/>
    </source>
</evidence>
<dbReference type="AlphaFoldDB" id="A0AAV4DLT6"/>
<name>A0AAV4DLT6_9GAST</name>
<keyword evidence="2" id="KW-1185">Reference proteome</keyword>
<organism evidence="1 2">
    <name type="scientific">Plakobranchus ocellatus</name>
    <dbReference type="NCBI Taxonomy" id="259542"/>
    <lineage>
        <taxon>Eukaryota</taxon>
        <taxon>Metazoa</taxon>
        <taxon>Spiralia</taxon>
        <taxon>Lophotrochozoa</taxon>
        <taxon>Mollusca</taxon>
        <taxon>Gastropoda</taxon>
        <taxon>Heterobranchia</taxon>
        <taxon>Euthyneura</taxon>
        <taxon>Panpulmonata</taxon>
        <taxon>Sacoglossa</taxon>
        <taxon>Placobranchoidea</taxon>
        <taxon>Plakobranchidae</taxon>
        <taxon>Plakobranchus</taxon>
    </lineage>
</organism>
<reference evidence="1 2" key="1">
    <citation type="journal article" date="2021" name="Elife">
        <title>Chloroplast acquisition without the gene transfer in kleptoplastic sea slugs, Plakobranchus ocellatus.</title>
        <authorList>
            <person name="Maeda T."/>
            <person name="Takahashi S."/>
            <person name="Yoshida T."/>
            <person name="Shimamura S."/>
            <person name="Takaki Y."/>
            <person name="Nagai Y."/>
            <person name="Toyoda A."/>
            <person name="Suzuki Y."/>
            <person name="Arimoto A."/>
            <person name="Ishii H."/>
            <person name="Satoh N."/>
            <person name="Nishiyama T."/>
            <person name="Hasebe M."/>
            <person name="Maruyama T."/>
            <person name="Minagawa J."/>
            <person name="Obokata J."/>
            <person name="Shigenobu S."/>
        </authorList>
    </citation>
    <scope>NUCLEOTIDE SEQUENCE [LARGE SCALE GENOMIC DNA]</scope>
</reference>
<proteinExistence type="predicted"/>
<comment type="caution">
    <text evidence="1">The sequence shown here is derived from an EMBL/GenBank/DDBJ whole genome shotgun (WGS) entry which is preliminary data.</text>
</comment>
<sequence length="93" mass="10811">MQVSERDMHLQFLCAIHFEDSEYTDTHRRNRLKALEAVPTTFNIPYSPPKFANRRPALREKMVIATGGQNSPSPLPFPSYKQSLQKILLHWCL</sequence>
<evidence type="ECO:0008006" key="3">
    <source>
        <dbReference type="Google" id="ProtNLM"/>
    </source>
</evidence>
<evidence type="ECO:0000313" key="2">
    <source>
        <dbReference type="Proteomes" id="UP000735302"/>
    </source>
</evidence>